<dbReference type="EMBL" id="MPJD01000010">
    <property type="protein sequence ID" value="OKA27243.1"/>
    <property type="molecule type" value="Genomic_DNA"/>
</dbReference>
<dbReference type="InterPro" id="IPR032623">
    <property type="entry name" value="FecR_N"/>
</dbReference>
<feature type="domain" description="FecR protein" evidence="2">
    <location>
        <begin position="117"/>
        <end position="207"/>
    </location>
</feature>
<dbReference type="Pfam" id="PF04773">
    <property type="entry name" value="FecR"/>
    <property type="match status" value="1"/>
</dbReference>
<evidence type="ECO:0000313" key="4">
    <source>
        <dbReference type="EMBL" id="OKA27243.1"/>
    </source>
</evidence>
<dbReference type="Gene3D" id="2.60.120.1440">
    <property type="match status" value="1"/>
</dbReference>
<proteinExistence type="predicted"/>
<dbReference type="PIRSF" id="PIRSF018266">
    <property type="entry name" value="FecR"/>
    <property type="match status" value="1"/>
</dbReference>
<dbReference type="Pfam" id="PF16220">
    <property type="entry name" value="DUF4880"/>
    <property type="match status" value="1"/>
</dbReference>
<organism evidence="4 5">
    <name type="scientific">Pseudomonas versuta</name>
    <dbReference type="NCBI Taxonomy" id="1788301"/>
    <lineage>
        <taxon>Bacteria</taxon>
        <taxon>Pseudomonadati</taxon>
        <taxon>Pseudomonadota</taxon>
        <taxon>Gammaproteobacteria</taxon>
        <taxon>Pseudomonadales</taxon>
        <taxon>Pseudomonadaceae</taxon>
        <taxon>Pseudomonas</taxon>
    </lineage>
</organism>
<dbReference type="InterPro" id="IPR006860">
    <property type="entry name" value="FecR"/>
</dbReference>
<name>A0A854A5F0_9PSED</name>
<keyword evidence="1" id="KW-0812">Transmembrane</keyword>
<keyword evidence="1" id="KW-1133">Transmembrane helix</keyword>
<reference evidence="4 5" key="1">
    <citation type="submission" date="2016-11" db="EMBL/GenBank/DDBJ databases">
        <title>Draft genome of Pseudomonas versuta A4R1.12.</title>
        <authorList>
            <person name="See-Too W.-S."/>
        </authorList>
    </citation>
    <scope>NUCLEOTIDE SEQUENCE [LARGE SCALE GENOMIC DNA]</scope>
    <source>
        <strain evidence="4 5">A4R1.12</strain>
    </source>
</reference>
<evidence type="ECO:0000256" key="1">
    <source>
        <dbReference type="SAM" id="Phobius"/>
    </source>
</evidence>
<dbReference type="PANTHER" id="PTHR30273:SF2">
    <property type="entry name" value="PROTEIN FECR"/>
    <property type="match status" value="1"/>
</dbReference>
<dbReference type="PANTHER" id="PTHR30273">
    <property type="entry name" value="PERIPLASMIC SIGNAL SENSOR AND SIGMA FACTOR ACTIVATOR FECR-RELATED"/>
    <property type="match status" value="1"/>
</dbReference>
<sequence length="324" mass="34974">MDNRDCTCDSASVRDAAATWFTRVQAQSLSADEQAEFQAWRTRHASHEAEYQWLASLWAATDLLPEARLQALCELPVISPRRRPVVAYGLAASLLAAMGAGLWLLLPAQGVYHGEFATLAGEYREVLLPDGSSLELNSRSRIQVSFEGQQRTVELAQGEVMFSVAHDSDRPFVVRAGAGQVTVTGTRFDVRRDGDQAQVAVESGHVRVQGRDAGGAVSLSAGLGTRVDGQGQVGAPQPVNTKALTAWRAGQLVFNDASLAQVAAEVSRYREQPLQVRDPAVARLRLTSVFKTTDTEALLKALPRILPVAINTRADGSQEIVSSK</sequence>
<feature type="transmembrane region" description="Helical" evidence="1">
    <location>
        <begin position="85"/>
        <end position="106"/>
    </location>
</feature>
<dbReference type="GO" id="GO:0016989">
    <property type="term" value="F:sigma factor antagonist activity"/>
    <property type="evidence" value="ECO:0007669"/>
    <property type="project" value="TreeGrafter"/>
</dbReference>
<protein>
    <submittedName>
        <fullName evidence="4">Peptide ABC transporter substrate-binding protein</fullName>
    </submittedName>
</protein>
<evidence type="ECO:0000259" key="2">
    <source>
        <dbReference type="Pfam" id="PF04773"/>
    </source>
</evidence>
<keyword evidence="1" id="KW-0472">Membrane</keyword>
<evidence type="ECO:0000313" key="5">
    <source>
        <dbReference type="Proteomes" id="UP000185990"/>
    </source>
</evidence>
<dbReference type="Proteomes" id="UP000185990">
    <property type="component" value="Unassembled WGS sequence"/>
</dbReference>
<gene>
    <name evidence="4" type="ORF">BOH74_05535</name>
</gene>
<accession>A0A854A5F0</accession>
<dbReference type="AlphaFoldDB" id="A0A854A5F0"/>
<evidence type="ECO:0000259" key="3">
    <source>
        <dbReference type="Pfam" id="PF16220"/>
    </source>
</evidence>
<dbReference type="RefSeq" id="WP_073509157.1">
    <property type="nucleotide sequence ID" value="NZ_MPJD01000010.1"/>
</dbReference>
<dbReference type="Gene3D" id="3.55.50.30">
    <property type="match status" value="1"/>
</dbReference>
<feature type="domain" description="FecR N-terminal" evidence="3">
    <location>
        <begin position="15"/>
        <end position="53"/>
    </location>
</feature>
<dbReference type="InterPro" id="IPR012373">
    <property type="entry name" value="Ferrdict_sens_TM"/>
</dbReference>
<comment type="caution">
    <text evidence="4">The sequence shown here is derived from an EMBL/GenBank/DDBJ whole genome shotgun (WGS) entry which is preliminary data.</text>
</comment>